<dbReference type="EMBL" id="CP029803">
    <property type="protein sequence ID" value="AWT60302.1"/>
    <property type="molecule type" value="Genomic_DNA"/>
</dbReference>
<evidence type="ECO:0000313" key="3">
    <source>
        <dbReference type="Proteomes" id="UP000247465"/>
    </source>
</evidence>
<dbReference type="Pfam" id="PF00857">
    <property type="entry name" value="Isochorismatase"/>
    <property type="match status" value="1"/>
</dbReference>
<dbReference type="SUPFAM" id="SSF52499">
    <property type="entry name" value="Isochorismatase-like hydrolases"/>
    <property type="match status" value="1"/>
</dbReference>
<name>A0A2Z4AQT2_9BACT</name>
<protein>
    <recommendedName>
        <fullName evidence="1">Isochorismatase-like domain-containing protein</fullName>
    </recommendedName>
</protein>
<dbReference type="InterPro" id="IPR036380">
    <property type="entry name" value="Isochorismatase-like_sf"/>
</dbReference>
<evidence type="ECO:0000313" key="2">
    <source>
        <dbReference type="EMBL" id="AWT60302.1"/>
    </source>
</evidence>
<accession>A0A2Z4AQT2</accession>
<dbReference type="PANTHER" id="PTHR14119">
    <property type="entry name" value="HYDROLASE"/>
    <property type="match status" value="1"/>
</dbReference>
<proteinExistence type="predicted"/>
<organism evidence="2 3">
    <name type="scientific">Candidatus Moanibacter tarae</name>
    <dbReference type="NCBI Taxonomy" id="2200854"/>
    <lineage>
        <taxon>Bacteria</taxon>
        <taxon>Pseudomonadati</taxon>
        <taxon>Verrucomicrobiota</taxon>
        <taxon>Opitutia</taxon>
        <taxon>Puniceicoccales</taxon>
        <taxon>Puniceicoccales incertae sedis</taxon>
        <taxon>Candidatus Moanibacter</taxon>
    </lineage>
</organism>
<feature type="domain" description="Isochorismatase-like" evidence="1">
    <location>
        <begin position="11"/>
        <end position="149"/>
    </location>
</feature>
<dbReference type="InterPro" id="IPR000868">
    <property type="entry name" value="Isochorismatase-like_dom"/>
</dbReference>
<dbReference type="Gene3D" id="3.40.50.850">
    <property type="entry name" value="Isochorismatase-like"/>
    <property type="match status" value="1"/>
</dbReference>
<evidence type="ECO:0000259" key="1">
    <source>
        <dbReference type="Pfam" id="PF00857"/>
    </source>
</evidence>
<reference evidence="2 3" key="1">
    <citation type="submission" date="2018-06" db="EMBL/GenBank/DDBJ databases">
        <title>Draft Genome Sequence of a Novel Marine Bacterium Related to the Verrucomicrobia.</title>
        <authorList>
            <person name="Vosseberg J."/>
            <person name="Martijn J."/>
            <person name="Ettema T.J.G."/>
        </authorList>
    </citation>
    <scope>NUCLEOTIDE SEQUENCE [LARGE SCALE GENOMIC DNA]</scope>
    <source>
        <strain evidence="2">TARA_B100001123</strain>
    </source>
</reference>
<dbReference type="KEGG" id="mtar:DF168_01508"/>
<dbReference type="PANTHER" id="PTHR14119:SF3">
    <property type="entry name" value="ISOCHORISMATASE DOMAIN-CONTAINING PROTEIN 2"/>
    <property type="match status" value="1"/>
</dbReference>
<dbReference type="AlphaFoldDB" id="A0A2Z4AQT2"/>
<sequence length="195" mass="21811">MTLHNKRTGIAALIVIDVQEAFLKTLHNPSAFLHRCCFACRAASLLEVPIVITEQVPEKLGYCHSAIIDSAPVAKVFPKETFSAMKLVELIQHLEESNVEHLIMAGLETPICVYQSAIEALRLNFNVTLLTDCISGRRQEDASTVLNYLGRESNCHLLPSESVFYSLLEDANHPKFKDFTDLVKAFHSPRQEESS</sequence>
<dbReference type="Proteomes" id="UP000247465">
    <property type="component" value="Chromosome"/>
</dbReference>
<gene>
    <name evidence="2" type="ORF">DF168_01508</name>
</gene>
<dbReference type="InterPro" id="IPR050993">
    <property type="entry name" value="Isochorismatase_domain"/>
</dbReference>